<feature type="transmembrane region" description="Helical" evidence="6">
    <location>
        <begin position="12"/>
        <end position="35"/>
    </location>
</feature>
<dbReference type="PANTHER" id="PTHR43124:SF3">
    <property type="entry name" value="CHLORAMPHENICOL EFFLUX PUMP RV0191"/>
    <property type="match status" value="1"/>
</dbReference>
<dbReference type="InterPro" id="IPR050189">
    <property type="entry name" value="MFS_Efflux_Transporters"/>
</dbReference>
<feature type="transmembrane region" description="Helical" evidence="6">
    <location>
        <begin position="219"/>
        <end position="239"/>
    </location>
</feature>
<feature type="transmembrane region" description="Helical" evidence="6">
    <location>
        <begin position="47"/>
        <end position="67"/>
    </location>
</feature>
<reference evidence="8 9" key="1">
    <citation type="submission" date="2022-04" db="EMBL/GenBank/DDBJ databases">
        <title>The arsenic-methylating capacity of Chitinophaga filiformis YT5 during chitin decomposition.</title>
        <authorList>
            <person name="Chen G."/>
            <person name="Liang Y."/>
        </authorList>
    </citation>
    <scope>NUCLEOTIDE SEQUENCE [LARGE SCALE GENOMIC DNA]</scope>
    <source>
        <strain evidence="8 9">YT5</strain>
    </source>
</reference>
<evidence type="ECO:0000256" key="3">
    <source>
        <dbReference type="ARBA" id="ARBA00022692"/>
    </source>
</evidence>
<evidence type="ECO:0000256" key="2">
    <source>
        <dbReference type="ARBA" id="ARBA00022475"/>
    </source>
</evidence>
<feature type="transmembrane region" description="Helical" evidence="6">
    <location>
        <begin position="102"/>
        <end position="126"/>
    </location>
</feature>
<dbReference type="InterPro" id="IPR020846">
    <property type="entry name" value="MFS_dom"/>
</dbReference>
<comment type="subcellular location">
    <subcellularLocation>
        <location evidence="1">Cell membrane</location>
        <topology evidence="1">Multi-pass membrane protein</topology>
    </subcellularLocation>
</comment>
<dbReference type="InterPro" id="IPR036259">
    <property type="entry name" value="MFS_trans_sf"/>
</dbReference>
<feature type="transmembrane region" description="Helical" evidence="6">
    <location>
        <begin position="340"/>
        <end position="363"/>
    </location>
</feature>
<evidence type="ECO:0000256" key="1">
    <source>
        <dbReference type="ARBA" id="ARBA00004651"/>
    </source>
</evidence>
<keyword evidence="2" id="KW-1003">Cell membrane</keyword>
<feature type="transmembrane region" description="Helical" evidence="6">
    <location>
        <begin position="165"/>
        <end position="184"/>
    </location>
</feature>
<proteinExistence type="predicted"/>
<dbReference type="Pfam" id="PF07690">
    <property type="entry name" value="MFS_1"/>
    <property type="match status" value="1"/>
</dbReference>
<keyword evidence="5 6" id="KW-0472">Membrane</keyword>
<feature type="domain" description="Major facilitator superfamily (MFS) profile" evidence="7">
    <location>
        <begin position="13"/>
        <end position="393"/>
    </location>
</feature>
<evidence type="ECO:0000256" key="5">
    <source>
        <dbReference type="ARBA" id="ARBA00023136"/>
    </source>
</evidence>
<evidence type="ECO:0000313" key="9">
    <source>
        <dbReference type="Proteomes" id="UP000830198"/>
    </source>
</evidence>
<feature type="transmembrane region" description="Helical" evidence="6">
    <location>
        <begin position="79"/>
        <end position="96"/>
    </location>
</feature>
<feature type="transmembrane region" description="Helical" evidence="6">
    <location>
        <begin position="369"/>
        <end position="389"/>
    </location>
</feature>
<dbReference type="EMBL" id="CP095855">
    <property type="protein sequence ID" value="UPK67033.1"/>
    <property type="molecule type" value="Genomic_DNA"/>
</dbReference>
<evidence type="ECO:0000256" key="4">
    <source>
        <dbReference type="ARBA" id="ARBA00022989"/>
    </source>
</evidence>
<gene>
    <name evidence="8" type="ORF">MYF79_19010</name>
</gene>
<dbReference type="PANTHER" id="PTHR43124">
    <property type="entry name" value="PURINE EFFLUX PUMP PBUE"/>
    <property type="match status" value="1"/>
</dbReference>
<organism evidence="8 9">
    <name type="scientific">Chitinophaga filiformis</name>
    <name type="common">Myxococcus filiformis</name>
    <name type="synonym">Flexibacter filiformis</name>
    <dbReference type="NCBI Taxonomy" id="104663"/>
    <lineage>
        <taxon>Bacteria</taxon>
        <taxon>Pseudomonadati</taxon>
        <taxon>Bacteroidota</taxon>
        <taxon>Chitinophagia</taxon>
        <taxon>Chitinophagales</taxon>
        <taxon>Chitinophagaceae</taxon>
        <taxon>Chitinophaga</taxon>
    </lineage>
</organism>
<dbReference type="Proteomes" id="UP000830198">
    <property type="component" value="Chromosome"/>
</dbReference>
<keyword evidence="3 6" id="KW-0812">Transmembrane</keyword>
<feature type="transmembrane region" description="Helical" evidence="6">
    <location>
        <begin position="282"/>
        <end position="299"/>
    </location>
</feature>
<accession>A0ABY4HU96</accession>
<dbReference type="Gene3D" id="1.20.1250.20">
    <property type="entry name" value="MFS general substrate transporter like domains"/>
    <property type="match status" value="1"/>
</dbReference>
<sequence length="394" mass="42407">MEISARIGSRKTLLTILGSAAFMVLLQAYLVAPLVPVLTHDFQSTDAITGLAVPAYTIPYGLSTLFYGPLSDRLGRKPVLLTLLGLMALSMFLIALSPTIEIFLLLRVVTGITTGGIVPISIALFGDIYPFAERGKPLGVLYGAMAGGMTFGSTLGAYLNPLIGWRSEFVTTGGLCLILFLWAASEHRNFPAKSPAGTTLKEVFSNAKALMQRRQSRSLYAYVFLNGVFHSGVFAWLGYFFKLKFNLDDQGIGLALLGYGVPGMLLGISIGNAADKYGRQRLIPIGLALGALSVCLLAFKLPLLAAAAAVTVLSLGYDMTQPLFAGMVTSLVDHSKRGQAVGLSACMLFLGYGTGALVFQWFMTWGLDMALIVFAIFEALLFLFALRLFKFSWS</sequence>
<feature type="transmembrane region" description="Helical" evidence="6">
    <location>
        <begin position="251"/>
        <end position="270"/>
    </location>
</feature>
<evidence type="ECO:0000259" key="7">
    <source>
        <dbReference type="PROSITE" id="PS50850"/>
    </source>
</evidence>
<dbReference type="PROSITE" id="PS50850">
    <property type="entry name" value="MFS"/>
    <property type="match status" value="1"/>
</dbReference>
<dbReference type="SUPFAM" id="SSF103473">
    <property type="entry name" value="MFS general substrate transporter"/>
    <property type="match status" value="1"/>
</dbReference>
<dbReference type="CDD" id="cd17324">
    <property type="entry name" value="MFS_NepI_like"/>
    <property type="match status" value="1"/>
</dbReference>
<dbReference type="RefSeq" id="WP_247809226.1">
    <property type="nucleotide sequence ID" value="NZ_CP095855.1"/>
</dbReference>
<keyword evidence="4 6" id="KW-1133">Transmembrane helix</keyword>
<dbReference type="InterPro" id="IPR011701">
    <property type="entry name" value="MFS"/>
</dbReference>
<feature type="transmembrane region" description="Helical" evidence="6">
    <location>
        <begin position="138"/>
        <end position="159"/>
    </location>
</feature>
<name>A0ABY4HU96_CHIFI</name>
<evidence type="ECO:0000256" key="6">
    <source>
        <dbReference type="SAM" id="Phobius"/>
    </source>
</evidence>
<keyword evidence="9" id="KW-1185">Reference proteome</keyword>
<evidence type="ECO:0000313" key="8">
    <source>
        <dbReference type="EMBL" id="UPK67033.1"/>
    </source>
</evidence>
<protein>
    <submittedName>
        <fullName evidence="8">MFS transporter</fullName>
    </submittedName>
</protein>